<dbReference type="EMBL" id="FN688735">
    <property type="protein sequence ID" value="CBK52856.1"/>
    <property type="molecule type" value="Genomic_DNA"/>
</dbReference>
<protein>
    <submittedName>
        <fullName evidence="2">Transposase</fullName>
    </submittedName>
</protein>
<feature type="compositionally biased region" description="Basic and acidic residues" evidence="1">
    <location>
        <begin position="58"/>
        <end position="73"/>
    </location>
</feature>
<reference evidence="2" key="1">
    <citation type="journal article" date="2010" name="Angew. Chem. Int. Ed.">
        <title>An Unusual Galactofuranose Lipopolysaccharide That Ensures the Intra-cellular Survival of Toxin-Producing Bacteria in Their Fungal Host.</title>
        <authorList>
            <person name="Leone M.R."/>
            <person name="Lackner G."/>
            <person name="Silipo A."/>
            <person name="Lanzetta R."/>
            <person name="Molinaro A."/>
            <person name="Hertweck C."/>
        </authorList>
    </citation>
    <scope>NUCLEOTIDE SEQUENCE</scope>
    <source>
        <strain evidence="2">HKI-0454</strain>
    </source>
</reference>
<accession>E0WFD0</accession>
<name>E0WFD0_9BURK</name>
<evidence type="ECO:0000256" key="1">
    <source>
        <dbReference type="SAM" id="MobiDB-lite"/>
    </source>
</evidence>
<dbReference type="AlphaFoldDB" id="E0WFD0"/>
<feature type="region of interest" description="Disordered" evidence="1">
    <location>
        <begin position="58"/>
        <end position="87"/>
    </location>
</feature>
<organism evidence="2">
    <name type="scientific">Mycetohabitans rhizoxinica</name>
    <dbReference type="NCBI Taxonomy" id="412963"/>
    <lineage>
        <taxon>Bacteria</taxon>
        <taxon>Pseudomonadati</taxon>
        <taxon>Pseudomonadota</taxon>
        <taxon>Betaproteobacteria</taxon>
        <taxon>Burkholderiales</taxon>
        <taxon>Burkholderiaceae</taxon>
        <taxon>Mycetohabitans</taxon>
    </lineage>
</organism>
<proteinExistence type="predicted"/>
<evidence type="ECO:0000313" key="2">
    <source>
        <dbReference type="EMBL" id="CBK52856.1"/>
    </source>
</evidence>
<sequence length="87" mass="9360">MSTETAKYLKFLSWANPLGPLHRAGVEGTGTYGSGLARVLHDHDVEVLKVNRSDRATRRLRGKSDSTDAEKAARGVLAGKATAIPKE</sequence>